<protein>
    <submittedName>
        <fullName evidence="1">Uncharacterized protein</fullName>
    </submittedName>
</protein>
<evidence type="ECO:0000313" key="1">
    <source>
        <dbReference type="EMBL" id="KKL59546.1"/>
    </source>
</evidence>
<accession>A0A0F9E0C4</accession>
<proteinExistence type="predicted"/>
<organism evidence="1">
    <name type="scientific">marine sediment metagenome</name>
    <dbReference type="NCBI Taxonomy" id="412755"/>
    <lineage>
        <taxon>unclassified sequences</taxon>
        <taxon>metagenomes</taxon>
        <taxon>ecological metagenomes</taxon>
    </lineage>
</organism>
<dbReference type="AlphaFoldDB" id="A0A0F9E0C4"/>
<comment type="caution">
    <text evidence="1">The sequence shown here is derived from an EMBL/GenBank/DDBJ whole genome shotgun (WGS) entry which is preliminary data.</text>
</comment>
<dbReference type="EMBL" id="LAZR01029450">
    <property type="protein sequence ID" value="KKL59546.1"/>
    <property type="molecule type" value="Genomic_DNA"/>
</dbReference>
<name>A0A0F9E0C4_9ZZZZ</name>
<sequence length="74" mass="8571">MSSVPFGRMRSLEGEKSMKTLDEMNIKIHKTREEFEACKDDSCSDKNCQFTRLRAKTLEQSEMTNPNRTDPDVP</sequence>
<reference evidence="1" key="1">
    <citation type="journal article" date="2015" name="Nature">
        <title>Complex archaea that bridge the gap between prokaryotes and eukaryotes.</title>
        <authorList>
            <person name="Spang A."/>
            <person name="Saw J.H."/>
            <person name="Jorgensen S.L."/>
            <person name="Zaremba-Niedzwiedzka K."/>
            <person name="Martijn J."/>
            <person name="Lind A.E."/>
            <person name="van Eijk R."/>
            <person name="Schleper C."/>
            <person name="Guy L."/>
            <person name="Ettema T.J."/>
        </authorList>
    </citation>
    <scope>NUCLEOTIDE SEQUENCE</scope>
</reference>
<gene>
    <name evidence="1" type="ORF">LCGC14_2214310</name>
</gene>